<dbReference type="AlphaFoldDB" id="A0A2G9UC69"/>
<dbReference type="OrthoDB" id="63267at2759"/>
<reference evidence="16 17" key="1">
    <citation type="submission" date="2015-09" db="EMBL/GenBank/DDBJ databases">
        <title>Draft genome of the parasitic nematode Teladorsagia circumcincta isolate WARC Sus (inbred).</title>
        <authorList>
            <person name="Mitreva M."/>
        </authorList>
    </citation>
    <scope>NUCLEOTIDE SEQUENCE [LARGE SCALE GENOMIC DNA]</scope>
    <source>
        <strain evidence="16 17">S</strain>
    </source>
</reference>
<keyword evidence="10" id="KW-0418">Kinase</keyword>
<evidence type="ECO:0000256" key="14">
    <source>
        <dbReference type="ARBA" id="ARBA00047470"/>
    </source>
</evidence>
<evidence type="ECO:0000259" key="15">
    <source>
        <dbReference type="PROSITE" id="PS50081"/>
    </source>
</evidence>
<dbReference type="GO" id="GO:0005829">
    <property type="term" value="C:cytosol"/>
    <property type="evidence" value="ECO:0007669"/>
    <property type="project" value="TreeGrafter"/>
</dbReference>
<dbReference type="Proteomes" id="UP000230423">
    <property type="component" value="Unassembled WGS sequence"/>
</dbReference>
<evidence type="ECO:0000256" key="4">
    <source>
        <dbReference type="ARBA" id="ARBA00022553"/>
    </source>
</evidence>
<dbReference type="GO" id="GO:0007200">
    <property type="term" value="P:phospholipase C-activating G protein-coupled receptor signaling pathway"/>
    <property type="evidence" value="ECO:0007669"/>
    <property type="project" value="TreeGrafter"/>
</dbReference>
<dbReference type="FunFam" id="3.30.60.20:FF:000003">
    <property type="entry name" value="Protein kinase C delta"/>
    <property type="match status" value="1"/>
</dbReference>
<evidence type="ECO:0000256" key="9">
    <source>
        <dbReference type="ARBA" id="ARBA00022771"/>
    </source>
</evidence>
<gene>
    <name evidence="16" type="ORF">TELCIR_10403</name>
</gene>
<keyword evidence="17" id="KW-1185">Reference proteome</keyword>
<name>A0A2G9UC69_TELCI</name>
<evidence type="ECO:0000256" key="2">
    <source>
        <dbReference type="ARBA" id="ARBA00012429"/>
    </source>
</evidence>
<dbReference type="GO" id="GO:0016020">
    <property type="term" value="C:membrane"/>
    <property type="evidence" value="ECO:0007669"/>
    <property type="project" value="UniProtKB-SubCell"/>
</dbReference>
<comment type="catalytic activity">
    <reaction evidence="13">
        <text>L-threonyl-[protein] + ATP = O-phospho-L-threonyl-[protein] + ADP + H(+)</text>
        <dbReference type="Rhea" id="RHEA:46608"/>
        <dbReference type="Rhea" id="RHEA-COMP:11060"/>
        <dbReference type="Rhea" id="RHEA-COMP:11605"/>
        <dbReference type="ChEBI" id="CHEBI:15378"/>
        <dbReference type="ChEBI" id="CHEBI:30013"/>
        <dbReference type="ChEBI" id="CHEBI:30616"/>
        <dbReference type="ChEBI" id="CHEBI:61977"/>
        <dbReference type="ChEBI" id="CHEBI:456216"/>
        <dbReference type="EC" id="2.7.11.13"/>
    </reaction>
</comment>
<dbReference type="PANTHER" id="PTHR22968:SF24">
    <property type="entry name" value="SERINE_THREONINE-PROTEIN KINASE"/>
    <property type="match status" value="1"/>
</dbReference>
<keyword evidence="3" id="KW-0723">Serine/threonine-protein kinase</keyword>
<dbReference type="EC" id="2.7.11.13" evidence="2"/>
<dbReference type="SMART" id="SM00109">
    <property type="entry name" value="C1"/>
    <property type="match status" value="1"/>
</dbReference>
<keyword evidence="11" id="KW-0862">Zinc</keyword>
<keyword evidence="9" id="KW-0863">Zinc-finger</keyword>
<dbReference type="EMBL" id="KZ347390">
    <property type="protein sequence ID" value="PIO67838.1"/>
    <property type="molecule type" value="Genomic_DNA"/>
</dbReference>
<accession>A0A2G9UC69</accession>
<dbReference type="InterPro" id="IPR046349">
    <property type="entry name" value="C1-like_sf"/>
</dbReference>
<comment type="similarity">
    <text evidence="1">Belongs to the protein kinase superfamily. AGC Ser/Thr protein kinase family. PKC subfamily.</text>
</comment>
<keyword evidence="8" id="KW-0547">Nucleotide-binding</keyword>
<keyword evidence="7" id="KW-0677">Repeat</keyword>
<keyword evidence="6" id="KW-0479">Metal-binding</keyword>
<evidence type="ECO:0000256" key="13">
    <source>
        <dbReference type="ARBA" id="ARBA00047272"/>
    </source>
</evidence>
<dbReference type="CDD" id="cd20838">
    <property type="entry name" value="C1_nPKC_epsilon-like_rpt2"/>
    <property type="match status" value="1"/>
</dbReference>
<evidence type="ECO:0000256" key="6">
    <source>
        <dbReference type="ARBA" id="ARBA00022723"/>
    </source>
</evidence>
<dbReference type="PROSITE" id="PS50081">
    <property type="entry name" value="ZF_DAG_PE_2"/>
    <property type="match status" value="1"/>
</dbReference>
<dbReference type="GO" id="GO:0035556">
    <property type="term" value="P:intracellular signal transduction"/>
    <property type="evidence" value="ECO:0007669"/>
    <property type="project" value="TreeGrafter"/>
</dbReference>
<dbReference type="SUPFAM" id="SSF57889">
    <property type="entry name" value="Cysteine-rich domain"/>
    <property type="match status" value="1"/>
</dbReference>
<keyword evidence="12" id="KW-0067">ATP-binding</keyword>
<dbReference type="Pfam" id="PF00130">
    <property type="entry name" value="C1_1"/>
    <property type="match status" value="1"/>
</dbReference>
<protein>
    <recommendedName>
        <fullName evidence="2">protein kinase C</fullName>
        <ecNumber evidence="2">2.7.11.13</ecNumber>
    </recommendedName>
</protein>
<comment type="catalytic activity">
    <reaction evidence="14">
        <text>L-seryl-[protein] + ATP = O-phospho-L-seryl-[protein] + ADP + H(+)</text>
        <dbReference type="Rhea" id="RHEA:17989"/>
        <dbReference type="Rhea" id="RHEA-COMP:9863"/>
        <dbReference type="Rhea" id="RHEA-COMP:11604"/>
        <dbReference type="ChEBI" id="CHEBI:15378"/>
        <dbReference type="ChEBI" id="CHEBI:29999"/>
        <dbReference type="ChEBI" id="CHEBI:30616"/>
        <dbReference type="ChEBI" id="CHEBI:83421"/>
        <dbReference type="ChEBI" id="CHEBI:456216"/>
        <dbReference type="EC" id="2.7.11.13"/>
    </reaction>
</comment>
<dbReference type="PANTHER" id="PTHR22968">
    <property type="entry name" value="PROTEIN KINASE C, MU"/>
    <property type="match status" value="1"/>
</dbReference>
<dbReference type="GO" id="GO:0023051">
    <property type="term" value="P:regulation of signaling"/>
    <property type="evidence" value="ECO:0007669"/>
    <property type="project" value="UniProtKB-ARBA"/>
</dbReference>
<organism evidence="16 17">
    <name type="scientific">Teladorsagia circumcincta</name>
    <name type="common">Brown stomach worm</name>
    <name type="synonym">Ostertagia circumcincta</name>
    <dbReference type="NCBI Taxonomy" id="45464"/>
    <lineage>
        <taxon>Eukaryota</taxon>
        <taxon>Metazoa</taxon>
        <taxon>Ecdysozoa</taxon>
        <taxon>Nematoda</taxon>
        <taxon>Chromadorea</taxon>
        <taxon>Rhabditida</taxon>
        <taxon>Rhabditina</taxon>
        <taxon>Rhabditomorpha</taxon>
        <taxon>Strongyloidea</taxon>
        <taxon>Trichostrongylidae</taxon>
        <taxon>Teladorsagia</taxon>
    </lineage>
</organism>
<dbReference type="GO" id="GO:0004697">
    <property type="term" value="F:diacylglycerol-dependent serine/threonine kinase activity"/>
    <property type="evidence" value="ECO:0007669"/>
    <property type="project" value="UniProtKB-EC"/>
</dbReference>
<evidence type="ECO:0000256" key="3">
    <source>
        <dbReference type="ARBA" id="ARBA00022527"/>
    </source>
</evidence>
<evidence type="ECO:0000256" key="8">
    <source>
        <dbReference type="ARBA" id="ARBA00022741"/>
    </source>
</evidence>
<keyword evidence="4" id="KW-0597">Phosphoprotein</keyword>
<dbReference type="Gene3D" id="3.30.60.20">
    <property type="match status" value="1"/>
</dbReference>
<dbReference type="GO" id="GO:0008270">
    <property type="term" value="F:zinc ion binding"/>
    <property type="evidence" value="ECO:0007669"/>
    <property type="project" value="UniProtKB-KW"/>
</dbReference>
<dbReference type="PROSITE" id="PS00479">
    <property type="entry name" value="ZF_DAG_PE_1"/>
    <property type="match status" value="1"/>
</dbReference>
<feature type="non-terminal residue" evidence="16">
    <location>
        <position position="1"/>
    </location>
</feature>
<evidence type="ECO:0000256" key="5">
    <source>
        <dbReference type="ARBA" id="ARBA00022679"/>
    </source>
</evidence>
<evidence type="ECO:0000256" key="11">
    <source>
        <dbReference type="ARBA" id="ARBA00022833"/>
    </source>
</evidence>
<evidence type="ECO:0000256" key="10">
    <source>
        <dbReference type="ARBA" id="ARBA00022777"/>
    </source>
</evidence>
<keyword evidence="5" id="KW-0808">Transferase</keyword>
<feature type="domain" description="Phorbol-ester/DAG-type" evidence="15">
    <location>
        <begin position="46"/>
        <end position="96"/>
    </location>
</feature>
<evidence type="ECO:0000256" key="1">
    <source>
        <dbReference type="ARBA" id="ARBA00005490"/>
    </source>
</evidence>
<dbReference type="PRINTS" id="PR00008">
    <property type="entry name" value="DAGPEDOMAIN"/>
</dbReference>
<proteinExistence type="inferred from homology"/>
<dbReference type="GO" id="GO:0005524">
    <property type="term" value="F:ATP binding"/>
    <property type="evidence" value="ECO:0007669"/>
    <property type="project" value="UniProtKB-KW"/>
</dbReference>
<evidence type="ECO:0000313" key="16">
    <source>
        <dbReference type="EMBL" id="PIO67838.1"/>
    </source>
</evidence>
<evidence type="ECO:0000256" key="12">
    <source>
        <dbReference type="ARBA" id="ARBA00022840"/>
    </source>
</evidence>
<evidence type="ECO:0000313" key="17">
    <source>
        <dbReference type="Proteomes" id="UP000230423"/>
    </source>
</evidence>
<sequence>CSMVVHKHCHQQVIWKCSSSKGVSAPEMEHGGVVEPGTVRFNIDMPHRFSPHFYKLPTFCDHCGTMLHGLTHQGLQCSGCKLNVHKRCQENVANNCGINAKQMAAVLSQLRLAGDRSGAGGDKNSTMRTDICPGKAGCSAVPSTYG</sequence>
<dbReference type="GO" id="GO:0010646">
    <property type="term" value="P:regulation of cell communication"/>
    <property type="evidence" value="ECO:0007669"/>
    <property type="project" value="UniProtKB-ARBA"/>
</dbReference>
<dbReference type="InterPro" id="IPR020454">
    <property type="entry name" value="DAG/PE-bd"/>
</dbReference>
<dbReference type="InterPro" id="IPR002219">
    <property type="entry name" value="PKC_DAG/PE"/>
</dbReference>
<evidence type="ECO:0000256" key="7">
    <source>
        <dbReference type="ARBA" id="ARBA00022737"/>
    </source>
</evidence>